<dbReference type="EMBL" id="FYEH01000005">
    <property type="protein sequence ID" value="SNB66564.1"/>
    <property type="molecule type" value="Genomic_DNA"/>
</dbReference>
<evidence type="ECO:0000313" key="4">
    <source>
        <dbReference type="EMBL" id="SNB66564.1"/>
    </source>
</evidence>
<accession>A0A212R3F4</accession>
<dbReference type="GO" id="GO:0009103">
    <property type="term" value="P:lipopolysaccharide biosynthetic process"/>
    <property type="evidence" value="ECO:0007669"/>
    <property type="project" value="UniProtKB-KW"/>
</dbReference>
<keyword evidence="2 4" id="KW-0548">Nucleotidyltransferase</keyword>
<dbReference type="AlphaFoldDB" id="A0A212R3F4"/>
<keyword evidence="1 4" id="KW-0808">Transferase</keyword>
<evidence type="ECO:0000256" key="1">
    <source>
        <dbReference type="ARBA" id="ARBA00022679"/>
    </source>
</evidence>
<dbReference type="InterPro" id="IPR003329">
    <property type="entry name" value="Cytidylyl_trans"/>
</dbReference>
<evidence type="ECO:0000256" key="3">
    <source>
        <dbReference type="ARBA" id="ARBA00022985"/>
    </source>
</evidence>
<name>A0A212R3F4_9PROT</name>
<reference evidence="4 5" key="1">
    <citation type="submission" date="2017-06" db="EMBL/GenBank/DDBJ databases">
        <authorList>
            <person name="Kim H.J."/>
            <person name="Triplett B.A."/>
        </authorList>
    </citation>
    <scope>NUCLEOTIDE SEQUENCE [LARGE SCALE GENOMIC DNA]</scope>
    <source>
        <strain evidence="4 5">B29T1</strain>
    </source>
</reference>
<organism evidence="4 5">
    <name type="scientific">Arboricoccus pini</name>
    <dbReference type="NCBI Taxonomy" id="1963835"/>
    <lineage>
        <taxon>Bacteria</taxon>
        <taxon>Pseudomonadati</taxon>
        <taxon>Pseudomonadota</taxon>
        <taxon>Alphaproteobacteria</taxon>
        <taxon>Geminicoccales</taxon>
        <taxon>Geminicoccaceae</taxon>
        <taxon>Arboricoccus</taxon>
    </lineage>
</organism>
<dbReference type="NCBIfam" id="NF003952">
    <property type="entry name" value="PRK05450.1-5"/>
    <property type="match status" value="1"/>
</dbReference>
<proteinExistence type="predicted"/>
<dbReference type="Pfam" id="PF02348">
    <property type="entry name" value="CTP_transf_3"/>
    <property type="match status" value="1"/>
</dbReference>
<keyword evidence="5" id="KW-1185">Reference proteome</keyword>
<dbReference type="SUPFAM" id="SSF53448">
    <property type="entry name" value="Nucleotide-diphospho-sugar transferases"/>
    <property type="match status" value="1"/>
</dbReference>
<keyword evidence="3" id="KW-0448">Lipopolysaccharide biosynthesis</keyword>
<dbReference type="PANTHER" id="PTHR42866">
    <property type="entry name" value="3-DEOXY-MANNO-OCTULOSONATE CYTIDYLYLTRANSFERASE"/>
    <property type="match status" value="1"/>
</dbReference>
<evidence type="ECO:0000313" key="5">
    <source>
        <dbReference type="Proteomes" id="UP000197065"/>
    </source>
</evidence>
<dbReference type="InterPro" id="IPR004528">
    <property type="entry name" value="KdsB"/>
</dbReference>
<dbReference type="Proteomes" id="UP000197065">
    <property type="component" value="Unassembled WGS sequence"/>
</dbReference>
<dbReference type="GO" id="GO:0008690">
    <property type="term" value="F:3-deoxy-manno-octulosonate cytidylyltransferase activity"/>
    <property type="evidence" value="ECO:0007669"/>
    <property type="project" value="InterPro"/>
</dbReference>
<dbReference type="InterPro" id="IPR029044">
    <property type="entry name" value="Nucleotide-diphossugar_trans"/>
</dbReference>
<dbReference type="NCBIfam" id="TIGR00466">
    <property type="entry name" value="kdsB"/>
    <property type="match status" value="1"/>
</dbReference>
<gene>
    <name evidence="4" type="ORF">SAMN07250955_105136</name>
</gene>
<evidence type="ECO:0000256" key="2">
    <source>
        <dbReference type="ARBA" id="ARBA00022695"/>
    </source>
</evidence>
<dbReference type="PANTHER" id="PTHR42866:SF2">
    <property type="entry name" value="3-DEOXY-MANNO-OCTULOSONATE CYTIDYLYLTRANSFERASE, MITOCHONDRIAL"/>
    <property type="match status" value="1"/>
</dbReference>
<dbReference type="CDD" id="cd02517">
    <property type="entry name" value="CMP-KDO-Synthetase"/>
    <property type="match status" value="1"/>
</dbReference>
<dbReference type="NCBIfam" id="NF003948">
    <property type="entry name" value="PRK05450.1-1"/>
    <property type="match status" value="1"/>
</dbReference>
<sequence>MLVPIKLRLRHFPLDRSGSIALPRSSCEEIVMPEKLLVLIPARLHATRLPGKPLLDIAGKPMIVHVAERARAAGIGPVAICTDAEEIATVVRAAGFEAVLTKPDHPSGSDRIHEALQTYDPKGEVEIVVNVQGDLPTLDPATVHATASLLADPAVDVGTAGVENAVDAEYTTPSVVKIVGTRLAPQRLRALYFTRCAAPWGATHYVHHIGLYAYRRHVLDKFIGLPVSPLEACEKLEQLRLLEAGFRIDAALVDKPALGVDTPADLEHVRRLMGA</sequence>
<protein>
    <submittedName>
        <fullName evidence="4">3-deoxy-manno-octulosonate cytidylyltransferase (CMP-KDO synthetase)</fullName>
    </submittedName>
</protein>
<dbReference type="Gene3D" id="3.90.550.10">
    <property type="entry name" value="Spore Coat Polysaccharide Biosynthesis Protein SpsA, Chain A"/>
    <property type="match status" value="1"/>
</dbReference>
<dbReference type="GO" id="GO:0005829">
    <property type="term" value="C:cytosol"/>
    <property type="evidence" value="ECO:0007669"/>
    <property type="project" value="TreeGrafter"/>
</dbReference>